<protein>
    <submittedName>
        <fullName evidence="3">Uncharacterized protein</fullName>
    </submittedName>
</protein>
<dbReference type="EMBL" id="QUSY01000046">
    <property type="protein sequence ID" value="RHY34050.1"/>
    <property type="molecule type" value="Genomic_DNA"/>
</dbReference>
<gene>
    <name evidence="3" type="ORF">DYB32_001187</name>
</gene>
<dbReference type="GO" id="GO:0045053">
    <property type="term" value="P:protein retention in Golgi apparatus"/>
    <property type="evidence" value="ECO:0007669"/>
    <property type="project" value="TreeGrafter"/>
</dbReference>
<comment type="similarity">
    <text evidence="1">Belongs to the VPS13 family.</text>
</comment>
<name>A0A3R6Z9R1_9STRA</name>
<evidence type="ECO:0000313" key="3">
    <source>
        <dbReference type="EMBL" id="RHY34050.1"/>
    </source>
</evidence>
<reference evidence="3 4" key="1">
    <citation type="submission" date="2018-08" db="EMBL/GenBank/DDBJ databases">
        <title>Aphanomyces genome sequencing and annotation.</title>
        <authorList>
            <person name="Minardi D."/>
            <person name="Oidtmann B."/>
            <person name="Van Der Giezen M."/>
            <person name="Studholme D.J."/>
        </authorList>
    </citation>
    <scope>NUCLEOTIDE SEQUENCE [LARGE SCALE GENOMIC DNA]</scope>
    <source>
        <strain evidence="3 4">NJM0002</strain>
    </source>
</reference>
<evidence type="ECO:0000313" key="4">
    <source>
        <dbReference type="Proteomes" id="UP000285060"/>
    </source>
</evidence>
<dbReference type="VEuPathDB" id="FungiDB:H310_00464"/>
<dbReference type="InterPro" id="IPR026847">
    <property type="entry name" value="VPS13"/>
</dbReference>
<comment type="caution">
    <text evidence="3">The sequence shown here is derived from an EMBL/GenBank/DDBJ whole genome shotgun (WGS) entry which is preliminary data.</text>
</comment>
<dbReference type="PANTHER" id="PTHR16166:SF93">
    <property type="entry name" value="INTERMEMBRANE LIPID TRANSFER PROTEIN VPS13"/>
    <property type="match status" value="1"/>
</dbReference>
<keyword evidence="4" id="KW-1185">Reference proteome</keyword>
<organism evidence="3 4">
    <name type="scientific">Aphanomyces invadans</name>
    <dbReference type="NCBI Taxonomy" id="157072"/>
    <lineage>
        <taxon>Eukaryota</taxon>
        <taxon>Sar</taxon>
        <taxon>Stramenopiles</taxon>
        <taxon>Oomycota</taxon>
        <taxon>Saprolegniomycetes</taxon>
        <taxon>Saprolegniales</taxon>
        <taxon>Verrucalvaceae</taxon>
        <taxon>Aphanomyces</taxon>
    </lineage>
</organism>
<accession>A0A3R6Z9R1</accession>
<dbReference type="PANTHER" id="PTHR16166">
    <property type="entry name" value="VACUOLAR PROTEIN SORTING-ASSOCIATED PROTEIN VPS13"/>
    <property type="match status" value="1"/>
</dbReference>
<dbReference type="GO" id="GO:0006623">
    <property type="term" value="P:protein targeting to vacuole"/>
    <property type="evidence" value="ECO:0007669"/>
    <property type="project" value="TreeGrafter"/>
</dbReference>
<dbReference type="AlphaFoldDB" id="A0A3R6Z9R1"/>
<evidence type="ECO:0000256" key="1">
    <source>
        <dbReference type="ARBA" id="ARBA00006545"/>
    </source>
</evidence>
<feature type="region of interest" description="Disordered" evidence="2">
    <location>
        <begin position="193"/>
        <end position="214"/>
    </location>
</feature>
<dbReference type="Proteomes" id="UP000285060">
    <property type="component" value="Unassembled WGS sequence"/>
</dbReference>
<proteinExistence type="inferred from homology"/>
<evidence type="ECO:0000256" key="2">
    <source>
        <dbReference type="SAM" id="MobiDB-lite"/>
    </source>
</evidence>
<sequence>MGKWTTPTKTKVCDFDSLDSEEAVVWELKRLGAHVAADVTLEVSSRTLVFRDAVMNDFRRGKYKLEVKVVAVRRDVEQHTTTSTEAIVSVHTDCSDSPRQITPSTTMKGHGMYRFEYDMLFPCFTRPRQLFVALFEQEISNSLHLDIDDHPPLPITPDHVSPRIASFHQLDDGPRDLDELRATLAREWDSPSSISWIDEPHTTPTGPSALAPPPKHKEMVGLVDIKIPKKMWKQLRTTDRKLGDLDGSWWPLIQHGTPVGSVQLAIKCSMFSKDNDKDQSRYRNGLVVSMYLSSLAVSFVHNTNRLDVAYFILQRVKVLYENHKGTSEVSLSVGNTQMDNQMDRKVVFGPRGYKRKEGVSVRLRDRWRQCLSHKHKKLFEQFDIAMLPVVQLRMLYNDTCSAGSFHVELVELILQELEITTDEKFVVNLISVFQGLESLGSSETFDSVLDKRVVFSDIDAKPITDGLYIEQLDIESIRILFSLELNGGKHIATLGPSGRRLATYLPVSNVKDLRLYFSKLLFTHIYDSQTVIIDKLYRHYMQQALLVVLQGLYTVTLFVNPFRIIYRLGHGVLEVVRLPARGLASGSPVELLSGAYLGVRSLAMNTISASYEAVAGATGAVSSIITPMIFNLEKKHKFQEEMVNFQRAVMTEVDAFDAAEEQHMTKTIVRVPRTFTSVGLLIEYGPGSLPMDEQARVDLKAAVLLQNWWRRRRLVNALFSKANSLKAAPVEAPTSSSEWCCIM</sequence>